<name>G7JFA3_MEDTR</name>
<dbReference type="HOGENOM" id="CLU_082252_1_0_1"/>
<evidence type="ECO:0000313" key="3">
    <source>
        <dbReference type="Proteomes" id="UP000002051"/>
    </source>
</evidence>
<dbReference type="Proteomes" id="UP000002051">
    <property type="component" value="Chromosome 4"/>
</dbReference>
<dbReference type="PaxDb" id="3880-AES90772"/>
<organism evidence="1 3">
    <name type="scientific">Medicago truncatula</name>
    <name type="common">Barrel medic</name>
    <name type="synonym">Medicago tribuloides</name>
    <dbReference type="NCBI Taxonomy" id="3880"/>
    <lineage>
        <taxon>Eukaryota</taxon>
        <taxon>Viridiplantae</taxon>
        <taxon>Streptophyta</taxon>
        <taxon>Embryophyta</taxon>
        <taxon>Tracheophyta</taxon>
        <taxon>Spermatophyta</taxon>
        <taxon>Magnoliopsida</taxon>
        <taxon>eudicotyledons</taxon>
        <taxon>Gunneridae</taxon>
        <taxon>Pentapetalae</taxon>
        <taxon>rosids</taxon>
        <taxon>fabids</taxon>
        <taxon>Fabales</taxon>
        <taxon>Fabaceae</taxon>
        <taxon>Papilionoideae</taxon>
        <taxon>50 kb inversion clade</taxon>
        <taxon>NPAAA clade</taxon>
        <taxon>Hologalegina</taxon>
        <taxon>IRL clade</taxon>
        <taxon>Trifolieae</taxon>
        <taxon>Medicago</taxon>
    </lineage>
</organism>
<protein>
    <recommendedName>
        <fullName evidence="4">Reverse transcriptase zinc-binding domain-containing protein</fullName>
    </recommendedName>
</protein>
<reference evidence="2" key="3">
    <citation type="submission" date="2015-04" db="UniProtKB">
        <authorList>
            <consortium name="EnsemblPlants"/>
        </authorList>
    </citation>
    <scope>IDENTIFICATION</scope>
    <source>
        <strain evidence="2">cv. Jemalong A17</strain>
    </source>
</reference>
<dbReference type="EnsemblPlants" id="AES90772">
    <property type="protein sequence ID" value="AES90772"/>
    <property type="gene ID" value="MTR_4g097730"/>
</dbReference>
<reference evidence="1 3" key="1">
    <citation type="journal article" date="2011" name="Nature">
        <title>The Medicago genome provides insight into the evolution of rhizobial symbioses.</title>
        <authorList>
            <person name="Young N.D."/>
            <person name="Debelle F."/>
            <person name="Oldroyd G.E."/>
            <person name="Geurts R."/>
            <person name="Cannon S.B."/>
            <person name="Udvardi M.K."/>
            <person name="Benedito V.A."/>
            <person name="Mayer K.F."/>
            <person name="Gouzy J."/>
            <person name="Schoof H."/>
            <person name="Van de Peer Y."/>
            <person name="Proost S."/>
            <person name="Cook D.R."/>
            <person name="Meyers B.C."/>
            <person name="Spannagl M."/>
            <person name="Cheung F."/>
            <person name="De Mita S."/>
            <person name="Krishnakumar V."/>
            <person name="Gundlach H."/>
            <person name="Zhou S."/>
            <person name="Mudge J."/>
            <person name="Bharti A.K."/>
            <person name="Murray J.D."/>
            <person name="Naoumkina M.A."/>
            <person name="Rosen B."/>
            <person name="Silverstein K.A."/>
            <person name="Tang H."/>
            <person name="Rombauts S."/>
            <person name="Zhao P.X."/>
            <person name="Zhou P."/>
            <person name="Barbe V."/>
            <person name="Bardou P."/>
            <person name="Bechner M."/>
            <person name="Bellec A."/>
            <person name="Berger A."/>
            <person name="Berges H."/>
            <person name="Bidwell S."/>
            <person name="Bisseling T."/>
            <person name="Choisne N."/>
            <person name="Couloux A."/>
            <person name="Denny R."/>
            <person name="Deshpande S."/>
            <person name="Dai X."/>
            <person name="Doyle J.J."/>
            <person name="Dudez A.M."/>
            <person name="Farmer A.D."/>
            <person name="Fouteau S."/>
            <person name="Franken C."/>
            <person name="Gibelin C."/>
            <person name="Gish J."/>
            <person name="Goldstein S."/>
            <person name="Gonzalez A.J."/>
            <person name="Green P.J."/>
            <person name="Hallab A."/>
            <person name="Hartog M."/>
            <person name="Hua A."/>
            <person name="Humphray S.J."/>
            <person name="Jeong D.H."/>
            <person name="Jing Y."/>
            <person name="Jocker A."/>
            <person name="Kenton S.M."/>
            <person name="Kim D.J."/>
            <person name="Klee K."/>
            <person name="Lai H."/>
            <person name="Lang C."/>
            <person name="Lin S."/>
            <person name="Macmil S.L."/>
            <person name="Magdelenat G."/>
            <person name="Matthews L."/>
            <person name="McCorrison J."/>
            <person name="Monaghan E.L."/>
            <person name="Mun J.H."/>
            <person name="Najar F.Z."/>
            <person name="Nicholson C."/>
            <person name="Noirot C."/>
            <person name="O'Bleness M."/>
            <person name="Paule C.R."/>
            <person name="Poulain J."/>
            <person name="Prion F."/>
            <person name="Qin B."/>
            <person name="Qu C."/>
            <person name="Retzel E.F."/>
            <person name="Riddle C."/>
            <person name="Sallet E."/>
            <person name="Samain S."/>
            <person name="Samson N."/>
            <person name="Sanders I."/>
            <person name="Saurat O."/>
            <person name="Scarpelli C."/>
            <person name="Schiex T."/>
            <person name="Segurens B."/>
            <person name="Severin A.J."/>
            <person name="Sherrier D.J."/>
            <person name="Shi R."/>
            <person name="Sims S."/>
            <person name="Singer S.R."/>
            <person name="Sinharoy S."/>
            <person name="Sterck L."/>
            <person name="Viollet A."/>
            <person name="Wang B.B."/>
            <person name="Wang K."/>
            <person name="Wang M."/>
            <person name="Wang X."/>
            <person name="Warfsmann J."/>
            <person name="Weissenbach J."/>
            <person name="White D.D."/>
            <person name="White J.D."/>
            <person name="Wiley G.B."/>
            <person name="Wincker P."/>
            <person name="Xing Y."/>
            <person name="Yang L."/>
            <person name="Yao Z."/>
            <person name="Ying F."/>
            <person name="Zhai J."/>
            <person name="Zhou L."/>
            <person name="Zuber A."/>
            <person name="Denarie J."/>
            <person name="Dixon R.A."/>
            <person name="May G.D."/>
            <person name="Schwartz D.C."/>
            <person name="Rogers J."/>
            <person name="Quetier F."/>
            <person name="Town C.D."/>
            <person name="Roe B.A."/>
        </authorList>
    </citation>
    <scope>NUCLEOTIDE SEQUENCE [LARGE SCALE GENOMIC DNA]</scope>
    <source>
        <strain evidence="1">A17</strain>
        <strain evidence="2 3">cv. Jemalong A17</strain>
    </source>
</reference>
<evidence type="ECO:0008006" key="4">
    <source>
        <dbReference type="Google" id="ProtNLM"/>
    </source>
</evidence>
<reference evidence="1 3" key="2">
    <citation type="journal article" date="2014" name="BMC Genomics">
        <title>An improved genome release (version Mt4.0) for the model legume Medicago truncatula.</title>
        <authorList>
            <person name="Tang H."/>
            <person name="Krishnakumar V."/>
            <person name="Bidwell S."/>
            <person name="Rosen B."/>
            <person name="Chan A."/>
            <person name="Zhou S."/>
            <person name="Gentzbittel L."/>
            <person name="Childs K.L."/>
            <person name="Yandell M."/>
            <person name="Gundlach H."/>
            <person name="Mayer K.F."/>
            <person name="Schwartz D.C."/>
            <person name="Town C.D."/>
        </authorList>
    </citation>
    <scope>GENOME REANNOTATION</scope>
    <source>
        <strain evidence="2 3">cv. Jemalong A17</strain>
    </source>
</reference>
<dbReference type="STRING" id="3880.G7JFA3"/>
<gene>
    <name evidence="1" type="ordered locus">MTR_4g097730</name>
</gene>
<accession>G7JFA3</accession>
<dbReference type="EMBL" id="CM001220">
    <property type="protein sequence ID" value="AES90772.1"/>
    <property type="molecule type" value="Genomic_DNA"/>
</dbReference>
<sequence>MATVVEMYSLGWEEEGEAWKWRRRLLAWEEGKVRECCDSSNKYNVTSAYNYLLSSTNNNLAADHITEIWNKEVQIIQPNAQVCVGGCGILEDAEHLFFSCDFFDKLWYDISHWLRFHIVFPKHVSDHLYQFGTLGGFSKSNRSAFNLIWLSCVWVIWIERNTRVFHQKEASFIQLLDKIKLQSYWWLKANCHTFAFSYHLWWLNHLPCLGIYL</sequence>
<keyword evidence="3" id="KW-1185">Reference proteome</keyword>
<proteinExistence type="predicted"/>
<dbReference type="AlphaFoldDB" id="G7JFA3"/>
<evidence type="ECO:0000313" key="1">
    <source>
        <dbReference type="EMBL" id="AES90772.1"/>
    </source>
</evidence>
<evidence type="ECO:0000313" key="2">
    <source>
        <dbReference type="EnsemblPlants" id="AES90772"/>
    </source>
</evidence>